<feature type="domain" description="Acylphosphatase-like" evidence="6">
    <location>
        <begin position="4"/>
        <end position="90"/>
    </location>
</feature>
<dbReference type="SUPFAM" id="SSF54975">
    <property type="entry name" value="Acylphosphatase/BLUF domain-like"/>
    <property type="match status" value="1"/>
</dbReference>
<comment type="caution">
    <text evidence="7">The sequence shown here is derived from an EMBL/GenBank/DDBJ whole genome shotgun (WGS) entry which is preliminary data.</text>
</comment>
<dbReference type="PANTHER" id="PTHR47268">
    <property type="entry name" value="ACYLPHOSPHATASE"/>
    <property type="match status" value="1"/>
</dbReference>
<dbReference type="EC" id="3.6.1.7" evidence="2 4"/>
<gene>
    <name evidence="7" type="primary">acyP</name>
    <name evidence="7" type="ORF">GCM10011340_10190</name>
</gene>
<dbReference type="PROSITE" id="PS51160">
    <property type="entry name" value="ACYLPHOSPHATASE_3"/>
    <property type="match status" value="1"/>
</dbReference>
<evidence type="ECO:0000256" key="2">
    <source>
        <dbReference type="ARBA" id="ARBA00012150"/>
    </source>
</evidence>
<keyword evidence="8" id="KW-1185">Reference proteome</keyword>
<dbReference type="InterPro" id="IPR020456">
    <property type="entry name" value="Acylphosphatase"/>
</dbReference>
<feature type="active site" evidence="4">
    <location>
        <position position="37"/>
    </location>
</feature>
<accession>A0ABQ3I5U8</accession>
<evidence type="ECO:0000313" key="7">
    <source>
        <dbReference type="EMBL" id="GHE57130.1"/>
    </source>
</evidence>
<sequence>MEMAISITVKGKVQGVFYRASCQKKAQALGVTGWCRNLPNGDVEIHAEGSDQALNQFVDWCKNGPEQARVEATFTHKVEAEGFSTFEIRRA</sequence>
<organism evidence="7 8">
    <name type="scientific">Roseivirga thermotolerans</name>
    <dbReference type="NCBI Taxonomy" id="1758176"/>
    <lineage>
        <taxon>Bacteria</taxon>
        <taxon>Pseudomonadati</taxon>
        <taxon>Bacteroidota</taxon>
        <taxon>Cytophagia</taxon>
        <taxon>Cytophagales</taxon>
        <taxon>Roseivirgaceae</taxon>
        <taxon>Roseivirga</taxon>
    </lineage>
</organism>
<dbReference type="PRINTS" id="PR00112">
    <property type="entry name" value="ACYLPHPHTASE"/>
</dbReference>
<dbReference type="PANTHER" id="PTHR47268:SF4">
    <property type="entry name" value="ACYLPHOSPHATASE"/>
    <property type="match status" value="1"/>
</dbReference>
<comment type="catalytic activity">
    <reaction evidence="3 4">
        <text>an acyl phosphate + H2O = a carboxylate + phosphate + H(+)</text>
        <dbReference type="Rhea" id="RHEA:14965"/>
        <dbReference type="ChEBI" id="CHEBI:15377"/>
        <dbReference type="ChEBI" id="CHEBI:15378"/>
        <dbReference type="ChEBI" id="CHEBI:29067"/>
        <dbReference type="ChEBI" id="CHEBI:43474"/>
        <dbReference type="ChEBI" id="CHEBI:59918"/>
        <dbReference type="EC" id="3.6.1.7"/>
    </reaction>
</comment>
<dbReference type="InterPro" id="IPR001792">
    <property type="entry name" value="Acylphosphatase-like_dom"/>
</dbReference>
<evidence type="ECO:0000256" key="5">
    <source>
        <dbReference type="RuleBase" id="RU004168"/>
    </source>
</evidence>
<dbReference type="EMBL" id="BNAG01000001">
    <property type="protein sequence ID" value="GHE57130.1"/>
    <property type="molecule type" value="Genomic_DNA"/>
</dbReference>
<dbReference type="Proteomes" id="UP000658258">
    <property type="component" value="Unassembled WGS sequence"/>
</dbReference>
<evidence type="ECO:0000256" key="1">
    <source>
        <dbReference type="ARBA" id="ARBA00005614"/>
    </source>
</evidence>
<dbReference type="InterPro" id="IPR036046">
    <property type="entry name" value="Acylphosphatase-like_dom_sf"/>
</dbReference>
<dbReference type="InterPro" id="IPR017968">
    <property type="entry name" value="Acylphosphatase_CS"/>
</dbReference>
<reference evidence="8" key="1">
    <citation type="journal article" date="2019" name="Int. J. Syst. Evol. Microbiol.">
        <title>The Global Catalogue of Microorganisms (GCM) 10K type strain sequencing project: providing services to taxonomists for standard genome sequencing and annotation.</title>
        <authorList>
            <consortium name="The Broad Institute Genomics Platform"/>
            <consortium name="The Broad Institute Genome Sequencing Center for Infectious Disease"/>
            <person name="Wu L."/>
            <person name="Ma J."/>
        </authorList>
    </citation>
    <scope>NUCLEOTIDE SEQUENCE [LARGE SCALE GENOMIC DNA]</scope>
    <source>
        <strain evidence="8">CGMCC 1.15111</strain>
    </source>
</reference>
<evidence type="ECO:0000259" key="6">
    <source>
        <dbReference type="PROSITE" id="PS51160"/>
    </source>
</evidence>
<evidence type="ECO:0000313" key="8">
    <source>
        <dbReference type="Proteomes" id="UP000658258"/>
    </source>
</evidence>
<evidence type="ECO:0000256" key="4">
    <source>
        <dbReference type="PROSITE-ProRule" id="PRU00520"/>
    </source>
</evidence>
<dbReference type="Gene3D" id="3.30.70.100">
    <property type="match status" value="1"/>
</dbReference>
<comment type="similarity">
    <text evidence="1 5">Belongs to the acylphosphatase family.</text>
</comment>
<dbReference type="PROSITE" id="PS00151">
    <property type="entry name" value="ACYLPHOSPHATASE_2"/>
    <property type="match status" value="1"/>
</dbReference>
<dbReference type="Pfam" id="PF00708">
    <property type="entry name" value="Acylphosphatase"/>
    <property type="match status" value="1"/>
</dbReference>
<feature type="active site" evidence="4">
    <location>
        <position position="19"/>
    </location>
</feature>
<evidence type="ECO:0000256" key="3">
    <source>
        <dbReference type="ARBA" id="ARBA00047645"/>
    </source>
</evidence>
<keyword evidence="4" id="KW-0378">Hydrolase</keyword>
<proteinExistence type="inferred from homology"/>
<protein>
    <recommendedName>
        <fullName evidence="2 4">acylphosphatase</fullName>
        <ecNumber evidence="2 4">3.6.1.7</ecNumber>
    </recommendedName>
</protein>
<name>A0ABQ3I5U8_9BACT</name>